<dbReference type="RefSeq" id="WP_085852532.1">
    <property type="nucleotide sequence ID" value="NZ_FOPF01000001.1"/>
</dbReference>
<organism evidence="2 3">
    <name type="scientific">Palleronia marisminoris</name>
    <dbReference type="NCBI Taxonomy" id="315423"/>
    <lineage>
        <taxon>Bacteria</taxon>
        <taxon>Pseudomonadati</taxon>
        <taxon>Pseudomonadota</taxon>
        <taxon>Alphaproteobacteria</taxon>
        <taxon>Rhodobacterales</taxon>
        <taxon>Roseobacteraceae</taxon>
        <taxon>Palleronia</taxon>
    </lineage>
</organism>
<dbReference type="Proteomes" id="UP000193870">
    <property type="component" value="Unassembled WGS sequence"/>
</dbReference>
<dbReference type="EMBL" id="FWFV01000001">
    <property type="protein sequence ID" value="SLN17370.1"/>
    <property type="molecule type" value="Genomic_DNA"/>
</dbReference>
<keyword evidence="1" id="KW-1133">Transmembrane helix</keyword>
<evidence type="ECO:0000313" key="3">
    <source>
        <dbReference type="Proteomes" id="UP000193870"/>
    </source>
</evidence>
<name>A0A1Y5RIR7_9RHOB</name>
<sequence>MKSTWAALALIVAGLVIVLMRPAFLADGQDVSVYSFSGTVVPWLGWILLAAGVVMAVVAFIRARKKKNARR</sequence>
<dbReference type="AlphaFoldDB" id="A0A1Y5RIR7"/>
<evidence type="ECO:0000313" key="2">
    <source>
        <dbReference type="EMBL" id="SLN17370.1"/>
    </source>
</evidence>
<reference evidence="2 3" key="1">
    <citation type="submission" date="2017-03" db="EMBL/GenBank/DDBJ databases">
        <authorList>
            <person name="Afonso C.L."/>
            <person name="Miller P.J."/>
            <person name="Scott M.A."/>
            <person name="Spackman E."/>
            <person name="Goraichik I."/>
            <person name="Dimitrov K.M."/>
            <person name="Suarez D.L."/>
            <person name="Swayne D.E."/>
        </authorList>
    </citation>
    <scope>NUCLEOTIDE SEQUENCE [LARGE SCALE GENOMIC DNA]</scope>
    <source>
        <strain evidence="2 3">CECT 7066</strain>
    </source>
</reference>
<evidence type="ECO:0000256" key="1">
    <source>
        <dbReference type="SAM" id="Phobius"/>
    </source>
</evidence>
<keyword evidence="3" id="KW-1185">Reference proteome</keyword>
<keyword evidence="1" id="KW-0812">Transmembrane</keyword>
<feature type="transmembrane region" description="Helical" evidence="1">
    <location>
        <begin position="41"/>
        <end position="61"/>
    </location>
</feature>
<gene>
    <name evidence="2" type="ORF">PAM7066_00514</name>
</gene>
<proteinExistence type="predicted"/>
<protein>
    <submittedName>
        <fullName evidence="2">Uncharacterized protein</fullName>
    </submittedName>
</protein>
<dbReference type="STRING" id="315423.SAMN04488020_101514"/>
<accession>A0A1Y5RIR7</accession>
<keyword evidence="1" id="KW-0472">Membrane</keyword>